<dbReference type="PANTHER" id="PTHR42813:SF1">
    <property type="entry name" value="DEHYDROGENASE, PUTATIVE (AFU_ORTHOLOGUE AFUA_5G03930)-RELATED"/>
    <property type="match status" value="1"/>
</dbReference>
<dbReference type="InterPro" id="IPR011032">
    <property type="entry name" value="GroES-like_sf"/>
</dbReference>
<comment type="caution">
    <text evidence="7">The sequence shown here is derived from an EMBL/GenBank/DDBJ whole genome shotgun (WGS) entry which is preliminary data.</text>
</comment>
<dbReference type="Gene3D" id="3.90.180.10">
    <property type="entry name" value="Medium-chain alcohol dehydrogenases, catalytic domain"/>
    <property type="match status" value="1"/>
</dbReference>
<dbReference type="GO" id="GO:0016491">
    <property type="term" value="F:oxidoreductase activity"/>
    <property type="evidence" value="ECO:0007669"/>
    <property type="project" value="UniProtKB-KW"/>
</dbReference>
<dbReference type="Gene3D" id="3.40.50.720">
    <property type="entry name" value="NAD(P)-binding Rossmann-like Domain"/>
    <property type="match status" value="1"/>
</dbReference>
<dbReference type="InterPro" id="IPR002328">
    <property type="entry name" value="ADH_Zn_CS"/>
</dbReference>
<dbReference type="CDD" id="cd08283">
    <property type="entry name" value="FDH_like_1"/>
    <property type="match status" value="1"/>
</dbReference>
<dbReference type="OrthoDB" id="3941538at2759"/>
<dbReference type="Pfam" id="PF08240">
    <property type="entry name" value="ADH_N"/>
    <property type="match status" value="1"/>
</dbReference>
<dbReference type="AlphaFoldDB" id="A0A438NAZ3"/>
<comment type="cofactor">
    <cofactor evidence="1">
        <name>Zn(2+)</name>
        <dbReference type="ChEBI" id="CHEBI:29105"/>
    </cofactor>
</comment>
<dbReference type="VEuPathDB" id="FungiDB:PV10_05120"/>
<dbReference type="SUPFAM" id="SSF51735">
    <property type="entry name" value="NAD(P)-binding Rossmann-fold domains"/>
    <property type="match status" value="1"/>
</dbReference>
<dbReference type="InterPro" id="IPR013154">
    <property type="entry name" value="ADH-like_N"/>
</dbReference>
<evidence type="ECO:0000313" key="8">
    <source>
        <dbReference type="Proteomes" id="UP000288859"/>
    </source>
</evidence>
<dbReference type="SUPFAM" id="SSF50129">
    <property type="entry name" value="GroES-like"/>
    <property type="match status" value="1"/>
</dbReference>
<organism evidence="7 8">
    <name type="scientific">Exophiala mesophila</name>
    <name type="common">Black yeast-like fungus</name>
    <dbReference type="NCBI Taxonomy" id="212818"/>
    <lineage>
        <taxon>Eukaryota</taxon>
        <taxon>Fungi</taxon>
        <taxon>Dikarya</taxon>
        <taxon>Ascomycota</taxon>
        <taxon>Pezizomycotina</taxon>
        <taxon>Eurotiomycetes</taxon>
        <taxon>Chaetothyriomycetidae</taxon>
        <taxon>Chaetothyriales</taxon>
        <taxon>Herpotrichiellaceae</taxon>
        <taxon>Exophiala</taxon>
    </lineage>
</organism>
<dbReference type="PROSITE" id="PS00059">
    <property type="entry name" value="ADH_ZINC"/>
    <property type="match status" value="1"/>
</dbReference>
<feature type="domain" description="Alcohol dehydrogenase-like N-terminal" evidence="6">
    <location>
        <begin position="68"/>
        <end position="198"/>
    </location>
</feature>
<evidence type="ECO:0000256" key="5">
    <source>
        <dbReference type="SAM" id="MobiDB-lite"/>
    </source>
</evidence>
<keyword evidence="4" id="KW-0560">Oxidoreductase</keyword>
<evidence type="ECO:0000256" key="3">
    <source>
        <dbReference type="ARBA" id="ARBA00022833"/>
    </source>
</evidence>
<evidence type="ECO:0000256" key="1">
    <source>
        <dbReference type="ARBA" id="ARBA00001947"/>
    </source>
</evidence>
<protein>
    <recommendedName>
        <fullName evidence="6">Alcohol dehydrogenase-like N-terminal domain-containing protein</fullName>
    </recommendedName>
</protein>
<keyword evidence="2" id="KW-0479">Metal-binding</keyword>
<dbReference type="GO" id="GO:0008270">
    <property type="term" value="F:zinc ion binding"/>
    <property type="evidence" value="ECO:0007669"/>
    <property type="project" value="InterPro"/>
</dbReference>
<evidence type="ECO:0000259" key="6">
    <source>
        <dbReference type="Pfam" id="PF08240"/>
    </source>
</evidence>
<dbReference type="EMBL" id="NAJM01000010">
    <property type="protein sequence ID" value="RVX72790.1"/>
    <property type="molecule type" value="Genomic_DNA"/>
</dbReference>
<evidence type="ECO:0000256" key="2">
    <source>
        <dbReference type="ARBA" id="ARBA00022723"/>
    </source>
</evidence>
<reference evidence="7 8" key="1">
    <citation type="submission" date="2017-03" db="EMBL/GenBank/DDBJ databases">
        <title>Genomes of endolithic fungi from Antarctica.</title>
        <authorList>
            <person name="Coleine C."/>
            <person name="Masonjones S."/>
            <person name="Stajich J.E."/>
        </authorList>
    </citation>
    <scope>NUCLEOTIDE SEQUENCE [LARGE SCALE GENOMIC DNA]</scope>
    <source>
        <strain evidence="7 8">CCFEE 6314</strain>
    </source>
</reference>
<keyword evidence="3" id="KW-0862">Zinc</keyword>
<proteinExistence type="predicted"/>
<dbReference type="Proteomes" id="UP000288859">
    <property type="component" value="Unassembled WGS sequence"/>
</dbReference>
<evidence type="ECO:0000313" key="7">
    <source>
        <dbReference type="EMBL" id="RVX72790.1"/>
    </source>
</evidence>
<evidence type="ECO:0000256" key="4">
    <source>
        <dbReference type="ARBA" id="ARBA00023002"/>
    </source>
</evidence>
<feature type="region of interest" description="Disordered" evidence="5">
    <location>
        <begin position="1"/>
        <end position="39"/>
    </location>
</feature>
<gene>
    <name evidence="7" type="ORF">B0A52_03143</name>
</gene>
<dbReference type="InterPro" id="IPR036291">
    <property type="entry name" value="NAD(P)-bd_dom_sf"/>
</dbReference>
<accession>A0A438NAZ3</accession>
<feature type="compositionally biased region" description="Polar residues" evidence="5">
    <location>
        <begin position="19"/>
        <end position="28"/>
    </location>
</feature>
<sequence>MALSQAAAKVEQAIGHTGDATTEQNLSNPAKDPSKYADPSGEKMKALIWNGKNDVKVVETFKPGRVEDTDVIVKVTGSTICGSDLHLYHGAVVELQKGDILGHEFCGVVDSVGPSVSKVKPGDRVVCSFQIACGSCMYCQRKLSSQCEKTNDNTIENIMYGGRTAGMLGYSHFTGGYAGGQAEFVRVAYGDVNLLKIPDKVPDEQALYLSDVLSTSWNCVVDTGVKKGDVVAIWGAGPIGQMCADMSFMNGASRVIIIDGGPAAWRLDYVKSKLPKVETINFSDLAKGESITSTLKKMEHGGPDVALECAAGEYAKGWAHYFEILLGTETDTSEILNEMITSVKSFGRCGVTGVYVGFTNHFNIGSLMERGIRLIGNGQAPVHLYWEDLLKKLQDGSLDARRMISHRVKLEEMEELYKRFDAREKGIQKVFVQTRFSQPPSEGTPQLTEWGTA</sequence>
<name>A0A438NAZ3_EXOME</name>
<dbReference type="PANTHER" id="PTHR42813">
    <property type="entry name" value="ZINC-TYPE ALCOHOL DEHYDROGENASE-LIKE"/>
    <property type="match status" value="1"/>
</dbReference>